<dbReference type="Proteomes" id="UP000003639">
    <property type="component" value="Unassembled WGS sequence"/>
</dbReference>
<sequence>MESNAPPEIFSKAAVQVPIWTGIRYNGKNSGTAALETEVDSI</sequence>
<dbReference type="STRING" id="411467.BACCAP_00636"/>
<dbReference type="EMBL" id="AAXG02000005">
    <property type="protein sequence ID" value="EDN01508.1"/>
    <property type="molecule type" value="Genomic_DNA"/>
</dbReference>
<name>A6NR12_9FIRM</name>
<gene>
    <name evidence="1" type="ORF">BACCAP_00636</name>
</gene>
<protein>
    <submittedName>
        <fullName evidence="1">Uncharacterized protein</fullName>
    </submittedName>
</protein>
<organism evidence="1 2">
    <name type="scientific">Pseudoflavonifractor capillosus ATCC 29799</name>
    <dbReference type="NCBI Taxonomy" id="411467"/>
    <lineage>
        <taxon>Bacteria</taxon>
        <taxon>Bacillati</taxon>
        <taxon>Bacillota</taxon>
        <taxon>Clostridia</taxon>
        <taxon>Eubacteriales</taxon>
        <taxon>Oscillospiraceae</taxon>
        <taxon>Pseudoflavonifractor</taxon>
    </lineage>
</organism>
<keyword evidence="2" id="KW-1185">Reference proteome</keyword>
<comment type="caution">
    <text evidence="1">The sequence shown here is derived from an EMBL/GenBank/DDBJ whole genome shotgun (WGS) entry which is preliminary data.</text>
</comment>
<dbReference type="AlphaFoldDB" id="A6NR12"/>
<evidence type="ECO:0000313" key="2">
    <source>
        <dbReference type="Proteomes" id="UP000003639"/>
    </source>
</evidence>
<accession>A6NR12</accession>
<reference evidence="1 2" key="2">
    <citation type="submission" date="2007-06" db="EMBL/GenBank/DDBJ databases">
        <title>Draft genome sequence of Pseudoflavonifractor capillosus ATCC 29799.</title>
        <authorList>
            <person name="Sudarsanam P."/>
            <person name="Ley R."/>
            <person name="Guruge J."/>
            <person name="Turnbaugh P.J."/>
            <person name="Mahowald M."/>
            <person name="Liep D."/>
            <person name="Gordon J."/>
        </authorList>
    </citation>
    <scope>NUCLEOTIDE SEQUENCE [LARGE SCALE GENOMIC DNA]</scope>
    <source>
        <strain evidence="1 2">ATCC 29799</strain>
    </source>
</reference>
<proteinExistence type="predicted"/>
<reference evidence="1 2" key="1">
    <citation type="submission" date="2007-04" db="EMBL/GenBank/DDBJ databases">
        <authorList>
            <person name="Fulton L."/>
            <person name="Clifton S."/>
            <person name="Fulton B."/>
            <person name="Xu J."/>
            <person name="Minx P."/>
            <person name="Pepin K.H."/>
            <person name="Johnson M."/>
            <person name="Thiruvilangam P."/>
            <person name="Bhonagiri V."/>
            <person name="Nash W.E."/>
            <person name="Mardis E.R."/>
            <person name="Wilson R.K."/>
        </authorList>
    </citation>
    <scope>NUCLEOTIDE SEQUENCE [LARGE SCALE GENOMIC DNA]</scope>
    <source>
        <strain evidence="1 2">ATCC 29799</strain>
    </source>
</reference>
<evidence type="ECO:0000313" key="1">
    <source>
        <dbReference type="EMBL" id="EDN01508.1"/>
    </source>
</evidence>